<feature type="binding site" evidence="3">
    <location>
        <position position="327"/>
    </location>
    <ligand>
        <name>CTP</name>
        <dbReference type="ChEBI" id="CHEBI:37563"/>
    </ligand>
</feature>
<keyword evidence="3" id="KW-0460">Magnesium</keyword>
<comment type="catalytic activity">
    <reaction evidence="3 4">
        <text>N-[(R)-4-phosphopantothenoyl]-L-cysteine + H(+) = (R)-4'-phosphopantetheine + CO2</text>
        <dbReference type="Rhea" id="RHEA:16793"/>
        <dbReference type="ChEBI" id="CHEBI:15378"/>
        <dbReference type="ChEBI" id="CHEBI:16526"/>
        <dbReference type="ChEBI" id="CHEBI:59458"/>
        <dbReference type="ChEBI" id="CHEBI:61723"/>
        <dbReference type="EC" id="4.1.1.36"/>
    </reaction>
</comment>
<dbReference type="RefSeq" id="WP_150898906.1">
    <property type="nucleotide sequence ID" value="NZ_WAAU01000008.1"/>
</dbReference>
<dbReference type="OrthoDB" id="9802554at2"/>
<dbReference type="NCBIfam" id="TIGR00521">
    <property type="entry name" value="coaBC_dfp"/>
    <property type="match status" value="1"/>
</dbReference>
<dbReference type="HAMAP" id="MF_02225">
    <property type="entry name" value="CoaBC"/>
    <property type="match status" value="1"/>
</dbReference>
<organism evidence="7 8">
    <name type="scientific">Tenacibaculum aiptasiae</name>
    <dbReference type="NCBI Taxonomy" id="426481"/>
    <lineage>
        <taxon>Bacteria</taxon>
        <taxon>Pseudomonadati</taxon>
        <taxon>Bacteroidota</taxon>
        <taxon>Flavobacteriia</taxon>
        <taxon>Flavobacteriales</taxon>
        <taxon>Flavobacteriaceae</taxon>
        <taxon>Tenacibaculum</taxon>
    </lineage>
</organism>
<sequence>MSVLSGKKVLLGVTAGIAAYKTANLVRLFIKSGAEVKVVMTPASKDFITPLTLSTLSKNPVHSTFYEKEDENELWNNHVDLGLWADLMIIAPATANTLSKMTNGTCDNLLLATYLSAKCPVYFAPAMDLDMYQHPSTKGSINSLESFGNILIPAASGELASGLVGEGRMAEPEDIVSFIENDIVSKLPLRGKKVLLTAGPTYEAIDPVRFIGNHSSGKMGFEVAKTAANLGAEVYLVAGPSHQKVSHSFIHRIDVKSAQDMYEACHKYYKDVDIAILSAAVADYRPKNIATQKIKKKETALTIELEPTKDILKSLGEIKENQLLVGFALETNNEVENAKSKIARKNLDLIVLNSLQDKGAGFATDTNKITIIDANFNEKSFDLKSKKEVSKDIINEIIHKLNA</sequence>
<dbReference type="Pfam" id="PF02441">
    <property type="entry name" value="Flavoprotein"/>
    <property type="match status" value="1"/>
</dbReference>
<accession>A0A7J5AR94</accession>
<dbReference type="AlphaFoldDB" id="A0A7J5AR94"/>
<keyword evidence="8" id="KW-1185">Reference proteome</keyword>
<dbReference type="GO" id="GO:0004632">
    <property type="term" value="F:phosphopantothenate--cysteine ligase activity"/>
    <property type="evidence" value="ECO:0007669"/>
    <property type="project" value="UniProtKB-UniRule"/>
</dbReference>
<dbReference type="GO" id="GO:0004633">
    <property type="term" value="F:phosphopantothenoylcysteine decarboxylase activity"/>
    <property type="evidence" value="ECO:0007669"/>
    <property type="project" value="UniProtKB-UniRule"/>
</dbReference>
<keyword evidence="3 4" id="KW-0436">Ligase</keyword>
<keyword evidence="2 3" id="KW-0456">Lyase</keyword>
<comment type="cofactor">
    <cofactor evidence="3">
        <name>Mg(2+)</name>
        <dbReference type="ChEBI" id="CHEBI:18420"/>
    </cofactor>
</comment>
<comment type="pathway">
    <text evidence="3 4">Cofactor biosynthesis; coenzyme A biosynthesis; CoA from (R)-pantothenate: step 3/5.</text>
</comment>
<feature type="region of interest" description="Phosphopantothenoylcysteine decarboxylase" evidence="3">
    <location>
        <begin position="1"/>
        <end position="193"/>
    </location>
</feature>
<evidence type="ECO:0000256" key="3">
    <source>
        <dbReference type="HAMAP-Rule" id="MF_02225"/>
    </source>
</evidence>
<dbReference type="Proteomes" id="UP000467305">
    <property type="component" value="Unassembled WGS sequence"/>
</dbReference>
<feature type="binding site" evidence="3">
    <location>
        <position position="293"/>
    </location>
    <ligand>
        <name>CTP</name>
        <dbReference type="ChEBI" id="CHEBI:37563"/>
    </ligand>
</feature>
<dbReference type="GO" id="GO:0046872">
    <property type="term" value="F:metal ion binding"/>
    <property type="evidence" value="ECO:0007669"/>
    <property type="project" value="UniProtKB-KW"/>
</dbReference>
<evidence type="ECO:0000313" key="7">
    <source>
        <dbReference type="EMBL" id="KAB1160047.1"/>
    </source>
</evidence>
<comment type="function">
    <text evidence="3">Catalyzes two sequential steps in the biosynthesis of coenzyme A. In the first step cysteine is conjugated to 4'-phosphopantothenate to form 4-phosphopantothenoylcysteine. In the second step the latter compound is decarboxylated to form 4'-phosphopantotheine.</text>
</comment>
<keyword evidence="3" id="KW-0511">Multifunctional enzyme</keyword>
<keyword evidence="1 3" id="KW-0210">Decarboxylase</keyword>
<feature type="region of interest" description="Phosphopantothenate--cysteine ligase" evidence="3">
    <location>
        <begin position="194"/>
        <end position="403"/>
    </location>
</feature>
<keyword evidence="3 4" id="KW-0288">FMN</keyword>
<feature type="binding site" evidence="3">
    <location>
        <position position="341"/>
    </location>
    <ligand>
        <name>CTP</name>
        <dbReference type="ChEBI" id="CHEBI:37563"/>
    </ligand>
</feature>
<dbReference type="Gene3D" id="3.40.50.10300">
    <property type="entry name" value="CoaB-like"/>
    <property type="match status" value="1"/>
</dbReference>
<evidence type="ECO:0000313" key="8">
    <source>
        <dbReference type="Proteomes" id="UP000467305"/>
    </source>
</evidence>
<dbReference type="GO" id="GO:0015937">
    <property type="term" value="P:coenzyme A biosynthetic process"/>
    <property type="evidence" value="ECO:0007669"/>
    <property type="project" value="UniProtKB-UniRule"/>
</dbReference>
<dbReference type="Gene3D" id="3.40.50.1950">
    <property type="entry name" value="Flavin prenyltransferase-like"/>
    <property type="match status" value="1"/>
</dbReference>
<dbReference type="SUPFAM" id="SSF102645">
    <property type="entry name" value="CoaB-like"/>
    <property type="match status" value="1"/>
</dbReference>
<evidence type="ECO:0000259" key="5">
    <source>
        <dbReference type="Pfam" id="PF02441"/>
    </source>
</evidence>
<protein>
    <recommendedName>
        <fullName evidence="3">Coenzyme A biosynthesis bifunctional protein CoaBC</fullName>
    </recommendedName>
    <alternativeName>
        <fullName evidence="3">DNA/pantothenate metabolism flavoprotein</fullName>
    </alternativeName>
    <alternativeName>
        <fullName evidence="3">Phosphopantothenoylcysteine synthetase/decarboxylase</fullName>
        <shortName evidence="3">PPCS-PPCDC</shortName>
    </alternativeName>
    <domain>
        <recommendedName>
            <fullName evidence="3">Phosphopantothenoylcysteine decarboxylase</fullName>
            <shortName evidence="3">PPC decarboxylase</shortName>
            <shortName evidence="3">PPC-DC</shortName>
            <ecNumber evidence="3">4.1.1.36</ecNumber>
        </recommendedName>
        <alternativeName>
            <fullName evidence="3">CoaC</fullName>
        </alternativeName>
    </domain>
    <domain>
        <recommendedName>
            <fullName evidence="3">Phosphopantothenate--cysteine ligase</fullName>
            <ecNumber evidence="3">6.3.2.5</ecNumber>
        </recommendedName>
        <alternativeName>
            <fullName evidence="3">CoaB</fullName>
        </alternativeName>
        <alternativeName>
            <fullName evidence="3">Phosphopantothenoylcysteine synthetase</fullName>
            <shortName evidence="3">PPC synthetase</shortName>
            <shortName evidence="3">PPC-S</shortName>
        </alternativeName>
    </domain>
</protein>
<comment type="catalytic activity">
    <reaction evidence="3 4">
        <text>(R)-4'-phosphopantothenate + L-cysteine + CTP = N-[(R)-4-phosphopantothenoyl]-L-cysteine + CMP + diphosphate + H(+)</text>
        <dbReference type="Rhea" id="RHEA:19397"/>
        <dbReference type="ChEBI" id="CHEBI:10986"/>
        <dbReference type="ChEBI" id="CHEBI:15378"/>
        <dbReference type="ChEBI" id="CHEBI:33019"/>
        <dbReference type="ChEBI" id="CHEBI:35235"/>
        <dbReference type="ChEBI" id="CHEBI:37563"/>
        <dbReference type="ChEBI" id="CHEBI:59458"/>
        <dbReference type="ChEBI" id="CHEBI:60377"/>
        <dbReference type="EC" id="6.3.2.5"/>
    </reaction>
</comment>
<dbReference type="GO" id="GO:0015941">
    <property type="term" value="P:pantothenate catabolic process"/>
    <property type="evidence" value="ECO:0007669"/>
    <property type="project" value="InterPro"/>
</dbReference>
<comment type="caution">
    <text evidence="7">The sequence shown here is derived from an EMBL/GenBank/DDBJ whole genome shotgun (WGS) entry which is preliminary data.</text>
</comment>
<name>A0A7J5AR94_9FLAO</name>
<comment type="pathway">
    <text evidence="3 4">Cofactor biosynthesis; coenzyme A biosynthesis; CoA from (R)-pantothenate: step 2/5.</text>
</comment>
<comment type="similarity">
    <text evidence="3 4">In the N-terminal section; belongs to the HFCD (homo-oligomeric flavin containing Cys decarboxylase) superfamily.</text>
</comment>
<evidence type="ECO:0000256" key="2">
    <source>
        <dbReference type="ARBA" id="ARBA00023239"/>
    </source>
</evidence>
<dbReference type="PANTHER" id="PTHR14359:SF6">
    <property type="entry name" value="PHOSPHOPANTOTHENOYLCYSTEINE DECARBOXYLASE"/>
    <property type="match status" value="1"/>
</dbReference>
<dbReference type="SUPFAM" id="SSF52507">
    <property type="entry name" value="Homo-oligomeric flavin-containing Cys decarboxylases, HFCD"/>
    <property type="match status" value="1"/>
</dbReference>
<dbReference type="InterPro" id="IPR005252">
    <property type="entry name" value="CoaBC"/>
</dbReference>
<evidence type="ECO:0000256" key="1">
    <source>
        <dbReference type="ARBA" id="ARBA00022793"/>
    </source>
</evidence>
<dbReference type="EC" id="4.1.1.36" evidence="3"/>
<dbReference type="InterPro" id="IPR007085">
    <property type="entry name" value="DNA/pantothenate-metab_flavo_C"/>
</dbReference>
<dbReference type="PANTHER" id="PTHR14359">
    <property type="entry name" value="HOMO-OLIGOMERIC FLAVIN CONTAINING CYS DECARBOXYLASE FAMILY"/>
    <property type="match status" value="1"/>
</dbReference>
<keyword evidence="3" id="KW-0479">Metal-binding</keyword>
<feature type="binding site" evidence="3">
    <location>
        <position position="345"/>
    </location>
    <ligand>
        <name>CTP</name>
        <dbReference type="ChEBI" id="CHEBI:37563"/>
    </ligand>
</feature>
<dbReference type="Pfam" id="PF04127">
    <property type="entry name" value="DFP"/>
    <property type="match status" value="1"/>
</dbReference>
<dbReference type="GO" id="GO:0071513">
    <property type="term" value="C:phosphopantothenoylcysteine decarboxylase complex"/>
    <property type="evidence" value="ECO:0007669"/>
    <property type="project" value="TreeGrafter"/>
</dbReference>
<gene>
    <name evidence="3 7" type="primary">coaBC</name>
    <name evidence="7" type="ORF">F7018_04945</name>
</gene>
<comment type="similarity">
    <text evidence="3 4">In the C-terminal section; belongs to the PPC synthetase family.</text>
</comment>
<proteinExistence type="inferred from homology"/>
<evidence type="ECO:0000256" key="4">
    <source>
        <dbReference type="RuleBase" id="RU364078"/>
    </source>
</evidence>
<feature type="domain" description="DNA/pantothenate metabolism flavoprotein C-terminal" evidence="6">
    <location>
        <begin position="189"/>
        <end position="399"/>
    </location>
</feature>
<reference evidence="7 8" key="1">
    <citation type="submission" date="2019-09" db="EMBL/GenBank/DDBJ databases">
        <authorList>
            <person name="Cao W.R."/>
        </authorList>
    </citation>
    <scope>NUCLEOTIDE SEQUENCE [LARGE SCALE GENOMIC DNA]</scope>
    <source>
        <strain evidence="8">a4</strain>
    </source>
</reference>
<keyword evidence="3 4" id="KW-0285">Flavoprotein</keyword>
<evidence type="ECO:0000259" key="6">
    <source>
        <dbReference type="Pfam" id="PF04127"/>
    </source>
</evidence>
<comment type="cofactor">
    <cofactor evidence="3">
        <name>FMN</name>
        <dbReference type="ChEBI" id="CHEBI:58210"/>
    </cofactor>
    <text evidence="3">Binds 1 FMN per subunit.</text>
</comment>
<dbReference type="InterPro" id="IPR003382">
    <property type="entry name" value="Flavoprotein"/>
</dbReference>
<dbReference type="GO" id="GO:0010181">
    <property type="term" value="F:FMN binding"/>
    <property type="evidence" value="ECO:0007669"/>
    <property type="project" value="UniProtKB-UniRule"/>
</dbReference>
<dbReference type="EC" id="6.3.2.5" evidence="3"/>
<feature type="domain" description="Flavoprotein" evidence="5">
    <location>
        <begin position="7"/>
        <end position="180"/>
    </location>
</feature>
<dbReference type="InterPro" id="IPR035929">
    <property type="entry name" value="CoaB-like_sf"/>
</dbReference>
<dbReference type="InterPro" id="IPR036551">
    <property type="entry name" value="Flavin_trans-like"/>
</dbReference>
<dbReference type="EMBL" id="WAAU01000008">
    <property type="protein sequence ID" value="KAB1160047.1"/>
    <property type="molecule type" value="Genomic_DNA"/>
</dbReference>
<comment type="caution">
    <text evidence="3">Lacks conserved residue(s) required for the propagation of feature annotation.</text>
</comment>
<dbReference type="UniPathway" id="UPA00241">
    <property type="reaction ID" value="UER00353"/>
</dbReference>
<feature type="binding site" evidence="3">
    <location>
        <position position="283"/>
    </location>
    <ligand>
        <name>CTP</name>
        <dbReference type="ChEBI" id="CHEBI:37563"/>
    </ligand>
</feature>
<comment type="function">
    <text evidence="4">Catalyzes two steps in the biosynthesis of coenzyme A. In the first step cysteine is conjugated to 4'-phosphopantothenate to form 4-phosphopantothenoylcysteine, in the latter compound is decarboxylated to form 4'-phosphopantotheine.</text>
</comment>